<dbReference type="PANTHER" id="PTHR12147">
    <property type="entry name" value="METALLOPEPTIDASE M28 FAMILY MEMBER"/>
    <property type="match status" value="1"/>
</dbReference>
<dbReference type="Gene3D" id="3.40.630.10">
    <property type="entry name" value="Zn peptidases"/>
    <property type="match status" value="1"/>
</dbReference>
<evidence type="ECO:0000256" key="1">
    <source>
        <dbReference type="SAM" id="SignalP"/>
    </source>
</evidence>
<dbReference type="InterPro" id="IPR007484">
    <property type="entry name" value="Peptidase_M28"/>
</dbReference>
<dbReference type="SUPFAM" id="SSF53187">
    <property type="entry name" value="Zn-dependent exopeptidases"/>
    <property type="match status" value="1"/>
</dbReference>
<dbReference type="RefSeq" id="WP_395436913.1">
    <property type="nucleotide sequence ID" value="NZ_JBAWKC010000001.1"/>
</dbReference>
<name>A0ABW7MLD1_9FLAO</name>
<evidence type="ECO:0000259" key="2">
    <source>
        <dbReference type="Pfam" id="PF04389"/>
    </source>
</evidence>
<comment type="caution">
    <text evidence="3">The sequence shown here is derived from an EMBL/GenBank/DDBJ whole genome shotgun (WGS) entry which is preliminary data.</text>
</comment>
<dbReference type="PANTHER" id="PTHR12147:SF26">
    <property type="entry name" value="PEPTIDASE M28 DOMAIN-CONTAINING PROTEIN"/>
    <property type="match status" value="1"/>
</dbReference>
<reference evidence="3 4" key="1">
    <citation type="submission" date="2024-02" db="EMBL/GenBank/DDBJ databases">
        <title>A Gaetbulibacter species isolated from tidal flats and genomic insights of their niches.</title>
        <authorList>
            <person name="Ye Y."/>
        </authorList>
    </citation>
    <scope>NUCLEOTIDE SEQUENCE [LARGE SCALE GENOMIC DNA]</scope>
    <source>
        <strain evidence="3 4">KEM-8</strain>
    </source>
</reference>
<protein>
    <submittedName>
        <fullName evidence="3">M28 family peptidase</fullName>
    </submittedName>
</protein>
<accession>A0ABW7MLD1</accession>
<feature type="chain" id="PRO_5046362985" evidence="1">
    <location>
        <begin position="27"/>
        <end position="308"/>
    </location>
</feature>
<sequence>MFNKCRLLTFFLILFYTLCFSQNALKQNEFYPFFNEDALLQNIKTLSSDDFEGRRTGTKGADKAKEYIIDQFHILNVLPFNTNYEQKFSFFTKRKNYNGTNILGLIKGTENPERYIVISAHYDHEGIKEGLIYNGADDDASGIGALISFAEYFKNNPPKHSVVLAAFDAEELGLEGSKYFVNNSIVSLNKIVLNLNMDMISRSETNELFAVGTRFNNTLKQVITNFDQSETVKMVVGHDGEDGLENWVYSSDHASFHKKGVPFLYFGVDDHEDYHTPNDDYENIQPEFYKESVKLIIAVFNKIDTMNF</sequence>
<proteinExistence type="predicted"/>
<keyword evidence="4" id="KW-1185">Reference proteome</keyword>
<dbReference type="Pfam" id="PF04389">
    <property type="entry name" value="Peptidase_M28"/>
    <property type="match status" value="1"/>
</dbReference>
<keyword evidence="1" id="KW-0732">Signal</keyword>
<dbReference type="EMBL" id="JBAWKC010000001">
    <property type="protein sequence ID" value="MFH6767621.1"/>
    <property type="molecule type" value="Genomic_DNA"/>
</dbReference>
<organism evidence="3 4">
    <name type="scientific">Gaetbulibacter aquiaggeris</name>
    <dbReference type="NCBI Taxonomy" id="1735373"/>
    <lineage>
        <taxon>Bacteria</taxon>
        <taxon>Pseudomonadati</taxon>
        <taxon>Bacteroidota</taxon>
        <taxon>Flavobacteriia</taxon>
        <taxon>Flavobacteriales</taxon>
        <taxon>Flavobacteriaceae</taxon>
        <taxon>Gaetbulibacter</taxon>
    </lineage>
</organism>
<feature type="domain" description="Peptidase M28" evidence="2">
    <location>
        <begin position="101"/>
        <end position="298"/>
    </location>
</feature>
<dbReference type="Proteomes" id="UP001610104">
    <property type="component" value="Unassembled WGS sequence"/>
</dbReference>
<feature type="signal peptide" evidence="1">
    <location>
        <begin position="1"/>
        <end position="26"/>
    </location>
</feature>
<evidence type="ECO:0000313" key="3">
    <source>
        <dbReference type="EMBL" id="MFH6767621.1"/>
    </source>
</evidence>
<gene>
    <name evidence="3" type="ORF">V8G56_02645</name>
</gene>
<dbReference type="InterPro" id="IPR045175">
    <property type="entry name" value="M28_fam"/>
</dbReference>
<evidence type="ECO:0000313" key="4">
    <source>
        <dbReference type="Proteomes" id="UP001610104"/>
    </source>
</evidence>